<evidence type="ECO:0000256" key="15">
    <source>
        <dbReference type="ARBA" id="ARBA00022989"/>
    </source>
</evidence>
<comment type="similarity">
    <text evidence="22">Belongs to the phlebovirus envelope glycoprotein family.</text>
</comment>
<keyword evidence="15 24" id="KW-1133">Transmembrane helix</keyword>
<evidence type="ECO:0000256" key="10">
    <source>
        <dbReference type="ARBA" id="ARBA00022729"/>
    </source>
</evidence>
<evidence type="ECO:0000313" key="29">
    <source>
        <dbReference type="Proteomes" id="UP000502565"/>
    </source>
</evidence>
<evidence type="ECO:0000256" key="9">
    <source>
        <dbReference type="ARBA" id="ARBA00022692"/>
    </source>
</evidence>
<proteinExistence type="inferred from homology"/>
<keyword evidence="8" id="KW-1162">Viral penetration into host cytoplasm</keyword>
<keyword evidence="10" id="KW-0732">Signal</keyword>
<dbReference type="GO" id="GO:0055036">
    <property type="term" value="C:virion membrane"/>
    <property type="evidence" value="ECO:0007669"/>
    <property type="project" value="UniProtKB-SubCell"/>
</dbReference>
<evidence type="ECO:0000256" key="7">
    <source>
        <dbReference type="ARBA" id="ARBA00022581"/>
    </source>
</evidence>
<dbReference type="Pfam" id="PF07243">
    <property type="entry name" value="Phlebovirus_G1"/>
    <property type="match status" value="1"/>
</dbReference>
<evidence type="ECO:0000259" key="25">
    <source>
        <dbReference type="Pfam" id="PF07243"/>
    </source>
</evidence>
<accession>R4I372</accession>
<feature type="domain" description="Phlebovirus glycoprotein G2 C-terminal" evidence="27">
    <location>
        <begin position="1353"/>
        <end position="1513"/>
    </location>
</feature>
<evidence type="ECO:0000256" key="1">
    <source>
        <dbReference type="ARBA" id="ARBA00004244"/>
    </source>
</evidence>
<dbReference type="InterPro" id="IPR009878">
    <property type="entry name" value="Phlebovirus_G2_fusion"/>
</dbReference>
<keyword evidence="23" id="KW-0175">Coiled coil</keyword>
<dbReference type="GO" id="GO:0019062">
    <property type="term" value="P:virion attachment to host cell"/>
    <property type="evidence" value="ECO:0007669"/>
    <property type="project" value="UniProtKB-KW"/>
</dbReference>
<dbReference type="GO" id="GO:0046718">
    <property type="term" value="P:symbiont entry into host cell"/>
    <property type="evidence" value="ECO:0007669"/>
    <property type="project" value="UniProtKB-KW"/>
</dbReference>
<keyword evidence="19" id="KW-1038">Host endoplasmic reticulum</keyword>
<keyword evidence="18" id="KW-0325">Glycoprotein</keyword>
<keyword evidence="5" id="KW-1168">Fusion of virus membrane with host membrane</keyword>
<evidence type="ECO:0000256" key="16">
    <source>
        <dbReference type="ARBA" id="ARBA00023136"/>
    </source>
</evidence>
<dbReference type="Pfam" id="PF07245">
    <property type="entry name" value="Phlebovirus_G2"/>
    <property type="match status" value="1"/>
</dbReference>
<evidence type="ECO:0000256" key="2">
    <source>
        <dbReference type="ARBA" id="ARBA00004482"/>
    </source>
</evidence>
<feature type="domain" description="Phlebovirus glycoprotein G2 fusion" evidence="26">
    <location>
        <begin position="1018"/>
        <end position="1332"/>
    </location>
</feature>
<feature type="transmembrane region" description="Helical" evidence="24">
    <location>
        <begin position="1485"/>
        <end position="1511"/>
    </location>
</feature>
<sequence length="1521" mass="170198">MILLKVLLTLCLLQHTYSKFIIRSGSRTENSSICYSSTTEFGPIIDYWNHMASQFKLKSGACVLGYSEERPCSDDEMSNLVAHVYHSEDGIGALMVNKEHGQRMAFLNDKIKDELYPGLYNCSFIEQAVKENSHLELAQETTVPPVTEKWEETDFYPEVPVVMSSILGVGSKTGLKSERRFWKETKKTYEQRVAELEAEIKLKESEKETLLDKERLSEIKRVEMENNHRTLVNNLNSKINLLTSEIDQLKVMNLTEAEKMAKVKEDLEEEVKLLKRENTKAQNHNATIIKLKNEIGQLAQLNVELRANNTKLMNPENENELIEMNNKLLTEINALKKHKELAEMHNATISLLQSQVDSLNMKNKNLESKATGNIVKSPMVKELIETRDRLEAEVSKIKEEKINSSISHQIKENSYIAKIRAKDNQIQNLKNKVHLLEKANNAPEERINQGSGESRKSAAVKTHSLATTMATVVLTSLLSASLAASVDDPLQSTRNRPGSGNYQFTLHGLTVVACKLTYASKCTSWEIQMTPKKYPFFTTNYGKYSILEAKNSENNIIPSESENCLVTSPGTHKVCSQEASFIKKHCPEEVHAIFFINQNGKLAHVACPTTHVLTESCDMCIKKTKASGAQFLYKPIQDAFCQKGGSSQEIIPRYSKDICSIGPVEVKPCKRFHSTYERTAFIVAGSKKVYIEELKMRSRQEFNADQFLCYKPGTNEGERVVVKPSDCKGVSDSGDKKCTGDDIFCGRYQCESGVSDAFCSVRRHSAVIEININGMWLTPKCVGYEWVMVKRKTVQPFESSQKECTTCLWECNKDEIVVKTHGPKIVSAVACSHGSCKSIIQEASTFVHMPYPGNSQIVGGNIGIHMTEDSSPTNLHLPIHCDARDSCDASDCLFCKHGLLNYQCHSVASALIISSVLASTIALIVFLLSKSACCLKRAIPLLFLPIWWVFYLVKWVACQFKTRMRQVMNTTNNAIGWNRDMERQIEYAPRNLRNNRGRPNYVFYGVSILLLASGGLCCSESQIAESRTMRCTTNASKTNCKMSGTVILKMGSIGSESCLLLKGLRDYEKKFISIKTVASELSCKEGESYWTSLYSPTCLSSRRCHLMGECTGDLCLMWKDNKTSSEFTGSAHSDVLNENKCFEQGGGWGYGCFNVNPSCLFVHSYLRSVYKSGFKVFKCAAWGHRVKLEVTTPSKTFTLSLMQMSSQSVEWGSIGMILDSEGITGTNSYSFMKHGPNGFAIIDEPYAMEPRKGFLGEVRCPTEESAIKALRMCKVAPQLVEYQPETDKVECTTNMIDPLTIFNRGSLPQVRDGYTFTPSLEKTSIQAMTTGEIHASVRLVLDDYEVQFVNQVVNCEATFINLTGCYACDEGARLCTQVRSDKEAVFHLEILEMSLNMLRKISASSQVVCTIFHFSKPVINIEGQYDCGSEKKPMVIKGTLIAMAPHDDRTTEGGSSIVINPKTGSLDFIGWLSGLSSWLGGPLKAFFTILGFLIMGLILTLITIVIIRYIIMRAIRRKKSA</sequence>
<dbReference type="GO" id="GO:0039654">
    <property type="term" value="P:fusion of virus membrane with host endosome membrane"/>
    <property type="evidence" value="ECO:0007669"/>
    <property type="project" value="UniProtKB-KW"/>
</dbReference>
<evidence type="ECO:0000256" key="21">
    <source>
        <dbReference type="ARBA" id="ARBA00031199"/>
    </source>
</evidence>
<feature type="domain" description="Phlebovirus glycoprotein G1" evidence="25">
    <location>
        <begin position="493"/>
        <end position="1013"/>
    </location>
</feature>
<feature type="transmembrane region" description="Helical" evidence="24">
    <location>
        <begin position="907"/>
        <end position="927"/>
    </location>
</feature>
<dbReference type="Proteomes" id="UP000502565">
    <property type="component" value="Genome"/>
</dbReference>
<dbReference type="GeneID" id="80549648"/>
<keyword evidence="20" id="KW-1160">Virus entry into host cell</keyword>
<organism evidence="28 29">
    <name type="scientific">Saint-Floris virus</name>
    <dbReference type="NCBI Taxonomy" id="2847279"/>
    <lineage>
        <taxon>Viruses</taxon>
        <taxon>Riboviria</taxon>
        <taxon>Orthornavirae</taxon>
        <taxon>Negarnaviricota</taxon>
        <taxon>Polyploviricotina</taxon>
        <taxon>Bunyaviricetes</taxon>
        <taxon>Hareavirales</taxon>
        <taxon>Phenuiviridae</taxon>
        <taxon>Phlebovirus</taxon>
        <taxon>Phlebovirus florisense</taxon>
    </lineage>
</organism>
<evidence type="ECO:0000256" key="4">
    <source>
        <dbReference type="ARBA" id="ARBA00015294"/>
    </source>
</evidence>
<evidence type="ECO:0000256" key="8">
    <source>
        <dbReference type="ARBA" id="ARBA00022595"/>
    </source>
</evidence>
<evidence type="ECO:0000256" key="18">
    <source>
        <dbReference type="ARBA" id="ARBA00023180"/>
    </source>
</evidence>
<dbReference type="Gene3D" id="2.60.40.3770">
    <property type="match status" value="1"/>
</dbReference>
<evidence type="ECO:0000259" key="26">
    <source>
        <dbReference type="Pfam" id="PF07245"/>
    </source>
</evidence>
<keyword evidence="6" id="KW-1170">Fusion of virus membrane with host endosomal membrane</keyword>
<protein>
    <recommendedName>
        <fullName evidence="4">Envelopment polyprotein</fullName>
    </recommendedName>
    <alternativeName>
        <fullName evidence="21">M polyprotein</fullName>
    </alternativeName>
</protein>
<dbReference type="KEGG" id="vg:80549648"/>
<feature type="coiled-coil region" evidence="23">
    <location>
        <begin position="349"/>
        <end position="439"/>
    </location>
</feature>
<dbReference type="InterPro" id="IPR043603">
    <property type="entry name" value="Phlebo_G2_C"/>
</dbReference>
<evidence type="ECO:0000259" key="27">
    <source>
        <dbReference type="Pfam" id="PF19019"/>
    </source>
</evidence>
<evidence type="ECO:0000256" key="20">
    <source>
        <dbReference type="ARBA" id="ARBA00023296"/>
    </source>
</evidence>
<keyword evidence="29" id="KW-1185">Reference proteome</keyword>
<keyword evidence="14" id="KW-1043">Host membrane</keyword>
<evidence type="ECO:0000256" key="14">
    <source>
        <dbReference type="ARBA" id="ARBA00022870"/>
    </source>
</evidence>
<evidence type="ECO:0000256" key="19">
    <source>
        <dbReference type="ARBA" id="ARBA00023184"/>
    </source>
</evidence>
<evidence type="ECO:0000313" key="28">
    <source>
        <dbReference type="EMBL" id="AFH89000.1"/>
    </source>
</evidence>
<evidence type="ECO:0000256" key="5">
    <source>
        <dbReference type="ARBA" id="ARBA00022506"/>
    </source>
</evidence>
<feature type="coiled-coil region" evidence="23">
    <location>
        <begin position="179"/>
        <end position="308"/>
    </location>
</feature>
<evidence type="ECO:0000256" key="22">
    <source>
        <dbReference type="ARBA" id="ARBA00033745"/>
    </source>
</evidence>
<evidence type="ECO:0000256" key="11">
    <source>
        <dbReference type="ARBA" id="ARBA00022804"/>
    </source>
</evidence>
<evidence type="ECO:0000256" key="6">
    <source>
        <dbReference type="ARBA" id="ARBA00022510"/>
    </source>
</evidence>
<name>R4I372_9VIRU</name>
<dbReference type="GO" id="GO:0016020">
    <property type="term" value="C:membrane"/>
    <property type="evidence" value="ECO:0007669"/>
    <property type="project" value="InterPro"/>
</dbReference>
<keyword evidence="17" id="KW-1015">Disulfide bond</keyword>
<dbReference type="EMBL" id="JF920137">
    <property type="protein sequence ID" value="AFH89000.1"/>
    <property type="molecule type" value="Genomic_RNA"/>
</dbReference>
<evidence type="ECO:0000256" key="23">
    <source>
        <dbReference type="SAM" id="Coils"/>
    </source>
</evidence>
<keyword evidence="12" id="KW-1040">Host Golgi apparatus</keyword>
<keyword evidence="7" id="KW-0945">Host-virus interaction</keyword>
<comment type="subcellular location">
    <subcellularLocation>
        <location evidence="1">Host Golgi apparatus membrane</location>
        <topology evidence="1">Single-pass type I membrane protein</topology>
    </subcellularLocation>
    <subcellularLocation>
        <location evidence="2">Host endoplasmic reticulum membrane</location>
        <topology evidence="2">Single-pass type I membrane protein</topology>
    </subcellularLocation>
    <subcellularLocation>
        <location evidence="3">Virion membrane</location>
        <topology evidence="3">Single-pass type I membrane protein</topology>
    </subcellularLocation>
</comment>
<dbReference type="RefSeq" id="YP_010839711.1">
    <property type="nucleotide sequence ID" value="NC_078060.1"/>
</dbReference>
<keyword evidence="9 24" id="KW-0812">Transmembrane</keyword>
<evidence type="ECO:0000256" key="17">
    <source>
        <dbReference type="ARBA" id="ARBA00023157"/>
    </source>
</evidence>
<dbReference type="InterPro" id="IPR010826">
    <property type="entry name" value="Phlebovirus_G1"/>
</dbReference>
<dbReference type="Pfam" id="PF19019">
    <property type="entry name" value="Phlebo_G2_C"/>
    <property type="match status" value="1"/>
</dbReference>
<dbReference type="GO" id="GO:0044178">
    <property type="term" value="C:host cell Golgi membrane"/>
    <property type="evidence" value="ECO:0007669"/>
    <property type="project" value="UniProtKB-SubCell"/>
</dbReference>
<feature type="transmembrane region" description="Helical" evidence="24">
    <location>
        <begin position="939"/>
        <end position="957"/>
    </location>
</feature>
<evidence type="ECO:0000256" key="13">
    <source>
        <dbReference type="ARBA" id="ARBA00022844"/>
    </source>
</evidence>
<reference evidence="28 29" key="1">
    <citation type="submission" date="2011-05" db="EMBL/GenBank/DDBJ databases">
        <title>Genomic and phylogenetic characterization of Naples serogroup phleboviruses.</title>
        <authorList>
            <person name="Palacios G."/>
            <person name="Savji N."/>
            <person name="Shah A."/>
            <person name="Lipkin W.I."/>
        </authorList>
    </citation>
    <scope>NUCLEOTIDE SEQUENCE [LARGE SCALE GENOMIC DNA]</scope>
    <source>
        <strain evidence="28 29">Dak ANB 512</strain>
    </source>
</reference>
<keyword evidence="13" id="KW-0946">Virion</keyword>
<evidence type="ECO:0000256" key="3">
    <source>
        <dbReference type="ARBA" id="ARBA00004563"/>
    </source>
</evidence>
<evidence type="ECO:0000256" key="24">
    <source>
        <dbReference type="SAM" id="Phobius"/>
    </source>
</evidence>
<keyword evidence="16 24" id="KW-0472">Membrane</keyword>
<evidence type="ECO:0000256" key="12">
    <source>
        <dbReference type="ARBA" id="ARBA00022812"/>
    </source>
</evidence>
<keyword evidence="11" id="KW-1161">Viral attachment to host cell</keyword>
<dbReference type="GO" id="GO:0044167">
    <property type="term" value="C:host cell endoplasmic reticulum membrane"/>
    <property type="evidence" value="ECO:0007669"/>
    <property type="project" value="UniProtKB-SubCell"/>
</dbReference>
<dbReference type="Gene3D" id="2.60.98.50">
    <property type="match status" value="3"/>
</dbReference>